<dbReference type="Proteomes" id="UP000319663">
    <property type="component" value="Unassembled WGS sequence"/>
</dbReference>
<dbReference type="PANTHER" id="PTHR28012:SF1">
    <property type="entry name" value="NUCLEAR FUSION PROTEIN KAR5"/>
    <property type="match status" value="1"/>
</dbReference>
<evidence type="ECO:0000256" key="9">
    <source>
        <dbReference type="ARBA" id="ARBA00023180"/>
    </source>
</evidence>
<reference evidence="13 14" key="1">
    <citation type="submission" date="2019-06" db="EMBL/GenBank/DDBJ databases">
        <title>Wine fermentation using esterase from Monascus purpureus.</title>
        <authorList>
            <person name="Geng C."/>
            <person name="Zhang Y."/>
        </authorList>
    </citation>
    <scope>NUCLEOTIDE SEQUENCE [LARGE SCALE GENOMIC DNA]</scope>
    <source>
        <strain evidence="13">HQ1</strain>
    </source>
</reference>
<name>A0A507R6Y9_MONPU</name>
<feature type="signal peptide" evidence="12">
    <location>
        <begin position="1"/>
        <end position="28"/>
    </location>
</feature>
<keyword evidence="4" id="KW-0812">Transmembrane</keyword>
<evidence type="ECO:0000256" key="1">
    <source>
        <dbReference type="ARBA" id="ARBA00003389"/>
    </source>
</evidence>
<evidence type="ECO:0008006" key="15">
    <source>
        <dbReference type="Google" id="ProtNLM"/>
    </source>
</evidence>
<keyword evidence="14" id="KW-1185">Reference proteome</keyword>
<keyword evidence="10 11" id="KW-0539">Nucleus</keyword>
<evidence type="ECO:0000256" key="11">
    <source>
        <dbReference type="RuleBase" id="RU368082"/>
    </source>
</evidence>
<evidence type="ECO:0000256" key="10">
    <source>
        <dbReference type="ARBA" id="ARBA00023242"/>
    </source>
</evidence>
<evidence type="ECO:0000256" key="8">
    <source>
        <dbReference type="ARBA" id="ARBA00023136"/>
    </source>
</evidence>
<comment type="function">
    <text evidence="1 11">Required for nuclear membrane fusion during karyogamy.</text>
</comment>
<evidence type="ECO:0000256" key="3">
    <source>
        <dbReference type="ARBA" id="ARBA00022459"/>
    </source>
</evidence>
<dbReference type="GO" id="GO:0005789">
    <property type="term" value="C:endoplasmic reticulum membrane"/>
    <property type="evidence" value="ECO:0007669"/>
    <property type="project" value="UniProtKB-SubCell"/>
</dbReference>
<keyword evidence="5 11" id="KW-0732">Signal</keyword>
<keyword evidence="7" id="KW-1133">Transmembrane helix</keyword>
<evidence type="ECO:0000313" key="13">
    <source>
        <dbReference type="EMBL" id="TQB77581.1"/>
    </source>
</evidence>
<dbReference type="GO" id="GO:0000742">
    <property type="term" value="P:karyogamy involved in conjugation with cellular fusion"/>
    <property type="evidence" value="ECO:0007669"/>
    <property type="project" value="UniProtKB-UniRule"/>
</dbReference>
<sequence length="465" mass="51167">MKVHARSSLLSVSSYILLLSLLLHISNATTDVGSSSQEIDLVSFLNTKSQQHDAIFNEALSLLESMKSSPSCNRMAATRLVTSCQSIGGKADRNEADNYVTLDHVKSLYAARLAICELNGAGASVPPPCLSVTVPPAQKKGFFGFSTKGKSQTTMVDSMPAGTLESCLRSLESRPQWWTSYSNSRQNAVVICQAARVEIEKEELLELHRSTVENTFELNNRLQEVLRNAAAESLRHKDFLREVDAMRARDIKNATSRVGHLQMVLQSVHEEALARGEKLLDTHQRNAQANFELASSLQSSLESVLKSDIVSISQKVENFDSALAWLMGRMDLILQQEVKISEHLRDFETALEESELRAERLRESQSLQSEAIAAQFQAQETLQGNMKVAQTLLDKATATAANLQSMIDETGGRLRDSPTLRNVFSAFAPGTLCALLLSVIGAQNYRAGITALFIYTLLSIATKVF</sequence>
<comment type="subcellular location">
    <subcellularLocation>
        <location evidence="11">Endoplasmic reticulum membrane</location>
    </subcellularLocation>
    <subcellularLocation>
        <location evidence="11">Nucleus membrane</location>
    </subcellularLocation>
</comment>
<keyword evidence="3 11" id="KW-0415">Karyogamy</keyword>
<dbReference type="Pfam" id="PF04163">
    <property type="entry name" value="Tht1"/>
    <property type="match status" value="1"/>
</dbReference>
<dbReference type="InterPro" id="IPR007292">
    <property type="entry name" value="Nuclear_fusion_Kar5"/>
</dbReference>
<keyword evidence="9" id="KW-0325">Glycoprotein</keyword>
<dbReference type="STRING" id="5098.A0A507R6Y9"/>
<keyword evidence="6 11" id="KW-0256">Endoplasmic reticulum</keyword>
<proteinExistence type="inferred from homology"/>
<dbReference type="AlphaFoldDB" id="A0A507R6Y9"/>
<dbReference type="PANTHER" id="PTHR28012">
    <property type="entry name" value="NUCLEAR FUSION PROTEIN KAR5"/>
    <property type="match status" value="1"/>
</dbReference>
<gene>
    <name evidence="13" type="ORF">MPDQ_000122</name>
</gene>
<evidence type="ECO:0000256" key="4">
    <source>
        <dbReference type="ARBA" id="ARBA00022692"/>
    </source>
</evidence>
<keyword evidence="8" id="KW-0472">Membrane</keyword>
<comment type="caution">
    <text evidence="13">The sequence shown here is derived from an EMBL/GenBank/DDBJ whole genome shotgun (WGS) entry which is preliminary data.</text>
</comment>
<dbReference type="GO" id="GO:0031965">
    <property type="term" value="C:nuclear membrane"/>
    <property type="evidence" value="ECO:0007669"/>
    <property type="project" value="UniProtKB-SubCell"/>
</dbReference>
<evidence type="ECO:0000256" key="2">
    <source>
        <dbReference type="ARBA" id="ARBA00010473"/>
    </source>
</evidence>
<evidence type="ECO:0000256" key="5">
    <source>
        <dbReference type="ARBA" id="ARBA00022729"/>
    </source>
</evidence>
<accession>A0A507R6Y9</accession>
<organism evidence="13 14">
    <name type="scientific">Monascus purpureus</name>
    <name type="common">Red mold</name>
    <name type="synonym">Monascus anka</name>
    <dbReference type="NCBI Taxonomy" id="5098"/>
    <lineage>
        <taxon>Eukaryota</taxon>
        <taxon>Fungi</taxon>
        <taxon>Dikarya</taxon>
        <taxon>Ascomycota</taxon>
        <taxon>Pezizomycotina</taxon>
        <taxon>Eurotiomycetes</taxon>
        <taxon>Eurotiomycetidae</taxon>
        <taxon>Eurotiales</taxon>
        <taxon>Aspergillaceae</taxon>
        <taxon>Monascus</taxon>
    </lineage>
</organism>
<feature type="chain" id="PRO_5021340385" description="Nuclear membrane fusion protein Kar5" evidence="12">
    <location>
        <begin position="29"/>
        <end position="465"/>
    </location>
</feature>
<evidence type="ECO:0000256" key="12">
    <source>
        <dbReference type="SAM" id="SignalP"/>
    </source>
</evidence>
<comment type="similarity">
    <text evidence="2 11">Belongs to the KAR5 family.</text>
</comment>
<evidence type="ECO:0000313" key="14">
    <source>
        <dbReference type="Proteomes" id="UP000319663"/>
    </source>
</evidence>
<evidence type="ECO:0000256" key="6">
    <source>
        <dbReference type="ARBA" id="ARBA00022824"/>
    </source>
</evidence>
<evidence type="ECO:0000256" key="7">
    <source>
        <dbReference type="ARBA" id="ARBA00022989"/>
    </source>
</evidence>
<protein>
    <recommendedName>
        <fullName evidence="15">Nuclear membrane fusion protein Kar5</fullName>
    </recommendedName>
</protein>
<dbReference type="EMBL" id="VIFY01000001">
    <property type="protein sequence ID" value="TQB77581.1"/>
    <property type="molecule type" value="Genomic_DNA"/>
</dbReference>
<dbReference type="GO" id="GO:0048288">
    <property type="term" value="P:nuclear membrane fusion involved in karyogamy"/>
    <property type="evidence" value="ECO:0007669"/>
    <property type="project" value="UniProtKB-UniRule"/>
</dbReference>